<proteinExistence type="predicted"/>
<evidence type="ECO:0008006" key="3">
    <source>
        <dbReference type="Google" id="ProtNLM"/>
    </source>
</evidence>
<keyword evidence="2" id="KW-1185">Reference proteome</keyword>
<sequence>MNLFGLKRFLCHVKYDMPIPPTGLDFFSMTARQGEEHFEWFMSKIPERMDYLKARCAKDLKLSVTELDYSAESLILLWRWFLKTARMERTPKEEIEKMKEGAKIFGKSFINRTQFTATTEYIIRDIGMYVGQCFVLNYPQLYWSYEKKGRSKVYVSVTVNQPRISGFRVCYKGKESGINFVPIHMVHVQAANFFDHTQKEIDLYRVYKYWENNVPKENV</sequence>
<protein>
    <recommendedName>
        <fullName evidence="3">DUF2313 domain-containing protein</fullName>
    </recommendedName>
</protein>
<name>A0ABV1ESH3_9FIRM</name>
<comment type="caution">
    <text evidence="1">The sequence shown here is derived from an EMBL/GenBank/DDBJ whole genome shotgun (WGS) entry which is preliminary data.</text>
</comment>
<dbReference type="EMBL" id="JBBMFT010000031">
    <property type="protein sequence ID" value="MEQ2457548.1"/>
    <property type="molecule type" value="Genomic_DNA"/>
</dbReference>
<organism evidence="1 2">
    <name type="scientific">Flavonifractor hominis</name>
    <dbReference type="NCBI Taxonomy" id="3133178"/>
    <lineage>
        <taxon>Bacteria</taxon>
        <taxon>Bacillati</taxon>
        <taxon>Bacillota</taxon>
        <taxon>Clostridia</taxon>
        <taxon>Eubacteriales</taxon>
        <taxon>Oscillospiraceae</taxon>
        <taxon>Flavonifractor</taxon>
    </lineage>
</organism>
<gene>
    <name evidence="1" type="ORF">WMO45_13590</name>
</gene>
<accession>A0ABV1ESH3</accession>
<evidence type="ECO:0000313" key="2">
    <source>
        <dbReference type="Proteomes" id="UP001440599"/>
    </source>
</evidence>
<dbReference type="RefSeq" id="WP_349141429.1">
    <property type="nucleotide sequence ID" value="NZ_JBBMFT010000031.1"/>
</dbReference>
<evidence type="ECO:0000313" key="1">
    <source>
        <dbReference type="EMBL" id="MEQ2457548.1"/>
    </source>
</evidence>
<reference evidence="1 2" key="1">
    <citation type="submission" date="2024-03" db="EMBL/GenBank/DDBJ databases">
        <title>Human intestinal bacterial collection.</title>
        <authorList>
            <person name="Pauvert C."/>
            <person name="Hitch T.C.A."/>
            <person name="Clavel T."/>
        </authorList>
    </citation>
    <scope>NUCLEOTIDE SEQUENCE [LARGE SCALE GENOMIC DNA]</scope>
    <source>
        <strain evidence="1 2">CLA-AP-H34</strain>
    </source>
</reference>
<dbReference type="Proteomes" id="UP001440599">
    <property type="component" value="Unassembled WGS sequence"/>
</dbReference>